<feature type="transmembrane region" description="Helical" evidence="1">
    <location>
        <begin position="51"/>
        <end position="70"/>
    </location>
</feature>
<gene>
    <name evidence="2" type="ORF">GCM10007094_36130</name>
</gene>
<organism evidence="2 3">
    <name type="scientific">Pseudovibrio japonicus</name>
    <dbReference type="NCBI Taxonomy" id="366534"/>
    <lineage>
        <taxon>Bacteria</taxon>
        <taxon>Pseudomonadati</taxon>
        <taxon>Pseudomonadota</taxon>
        <taxon>Alphaproteobacteria</taxon>
        <taxon>Hyphomicrobiales</taxon>
        <taxon>Stappiaceae</taxon>
        <taxon>Pseudovibrio</taxon>
    </lineage>
</organism>
<keyword evidence="1" id="KW-0472">Membrane</keyword>
<dbReference type="RefSeq" id="WP_189438195.1">
    <property type="nucleotide sequence ID" value="NZ_BMXE01000007.1"/>
</dbReference>
<dbReference type="Proteomes" id="UP000637980">
    <property type="component" value="Unassembled WGS sequence"/>
</dbReference>
<dbReference type="EMBL" id="BMXE01000007">
    <property type="protein sequence ID" value="GHB43479.1"/>
    <property type="molecule type" value="Genomic_DNA"/>
</dbReference>
<keyword evidence="1" id="KW-1133">Transmembrane helix</keyword>
<feature type="transmembrane region" description="Helical" evidence="1">
    <location>
        <begin position="82"/>
        <end position="104"/>
    </location>
</feature>
<proteinExistence type="predicted"/>
<comment type="caution">
    <text evidence="2">The sequence shown here is derived from an EMBL/GenBank/DDBJ whole genome shotgun (WGS) entry which is preliminary data.</text>
</comment>
<protein>
    <submittedName>
        <fullName evidence="2">Uncharacterized protein</fullName>
    </submittedName>
</protein>
<name>A0ABQ3ENQ6_9HYPH</name>
<feature type="transmembrane region" description="Helical" evidence="1">
    <location>
        <begin position="20"/>
        <end position="45"/>
    </location>
</feature>
<keyword evidence="1" id="KW-0812">Transmembrane</keyword>
<evidence type="ECO:0000313" key="2">
    <source>
        <dbReference type="EMBL" id="GHB43479.1"/>
    </source>
</evidence>
<evidence type="ECO:0000313" key="3">
    <source>
        <dbReference type="Proteomes" id="UP000637980"/>
    </source>
</evidence>
<accession>A0ABQ3ENQ6</accession>
<reference evidence="3" key="1">
    <citation type="journal article" date="2019" name="Int. J. Syst. Evol. Microbiol.">
        <title>The Global Catalogue of Microorganisms (GCM) 10K type strain sequencing project: providing services to taxonomists for standard genome sequencing and annotation.</title>
        <authorList>
            <consortium name="The Broad Institute Genomics Platform"/>
            <consortium name="The Broad Institute Genome Sequencing Center for Infectious Disease"/>
            <person name="Wu L."/>
            <person name="Ma J."/>
        </authorList>
    </citation>
    <scope>NUCLEOTIDE SEQUENCE [LARGE SCALE GENOMIC DNA]</scope>
    <source>
        <strain evidence="3">KCTC 12861</strain>
    </source>
</reference>
<keyword evidence="3" id="KW-1185">Reference proteome</keyword>
<evidence type="ECO:0000256" key="1">
    <source>
        <dbReference type="SAM" id="Phobius"/>
    </source>
</evidence>
<sequence>MQLKDAVTVDFRNKYHLLAINNILIPWAYDYLIGLVRNILIALPIQSSPDFSVLSIAVFLLMNLYNLYLIRSFKGRELGMGIVLVVLNVISLIFLASVSFFTAIPTIPLVLGTMF</sequence>